<comment type="caution">
    <text evidence="2">The sequence shown here is derived from an EMBL/GenBank/DDBJ whole genome shotgun (WGS) entry which is preliminary data.</text>
</comment>
<reference evidence="2" key="1">
    <citation type="submission" date="2016-11" db="EMBL/GenBank/DDBJ databases">
        <title>The genome of Nicotiana attenuata.</title>
        <authorList>
            <person name="Xu S."/>
            <person name="Brockmoeller T."/>
            <person name="Gaquerel E."/>
            <person name="Navarro A."/>
            <person name="Kuhl H."/>
            <person name="Gase K."/>
            <person name="Ling Z."/>
            <person name="Zhou W."/>
            <person name="Kreitzer C."/>
            <person name="Stanke M."/>
            <person name="Tang H."/>
            <person name="Lyons E."/>
            <person name="Pandey P."/>
            <person name="Pandey S.P."/>
            <person name="Timmermann B."/>
            <person name="Baldwin I.T."/>
        </authorList>
    </citation>
    <scope>NUCLEOTIDE SEQUENCE [LARGE SCALE GENOMIC DNA]</scope>
    <source>
        <strain evidence="2">UT</strain>
    </source>
</reference>
<feature type="compositionally biased region" description="Basic and acidic residues" evidence="1">
    <location>
        <begin position="1"/>
        <end position="26"/>
    </location>
</feature>
<dbReference type="Gramene" id="OIT30803">
    <property type="protein sequence ID" value="OIT30803"/>
    <property type="gene ID" value="A4A49_22255"/>
</dbReference>
<protein>
    <submittedName>
        <fullName evidence="2">Uncharacterized protein</fullName>
    </submittedName>
</protein>
<keyword evidence="3" id="KW-1185">Reference proteome</keyword>
<feature type="compositionally biased region" description="Basic and acidic residues" evidence="1">
    <location>
        <begin position="146"/>
        <end position="155"/>
    </location>
</feature>
<accession>A0A314KND3</accession>
<evidence type="ECO:0000313" key="2">
    <source>
        <dbReference type="EMBL" id="OIT30803.1"/>
    </source>
</evidence>
<sequence length="189" mass="21050">MKKKADEDEKPITEEVKKTDEAEMPKAEQQAPATTATEEVNKHVETPASDVTREEVVVLNKESAPEPEADSVSEEAVDVVKEELQANEPHKVVAKEEEVSEAEQNKETIVANVEDKLAEQPEVSEKIEQEPAETKPENTEAATEVPLKKEVEENDTKDAKTSIILDVDIKLQASRTKFIFQTNTWGSIK</sequence>
<gene>
    <name evidence="2" type="ORF">A4A49_22255</name>
</gene>
<feature type="region of interest" description="Disordered" evidence="1">
    <location>
        <begin position="118"/>
        <end position="155"/>
    </location>
</feature>
<name>A0A314KND3_NICAT</name>
<dbReference type="STRING" id="49451.A0A314KND3"/>
<feature type="region of interest" description="Disordered" evidence="1">
    <location>
        <begin position="1"/>
        <end position="76"/>
    </location>
</feature>
<proteinExistence type="predicted"/>
<evidence type="ECO:0000313" key="3">
    <source>
        <dbReference type="Proteomes" id="UP000187609"/>
    </source>
</evidence>
<dbReference type="Proteomes" id="UP000187609">
    <property type="component" value="Unassembled WGS sequence"/>
</dbReference>
<feature type="compositionally biased region" description="Acidic residues" evidence="1">
    <location>
        <begin position="65"/>
        <end position="76"/>
    </location>
</feature>
<feature type="compositionally biased region" description="Low complexity" evidence="1">
    <location>
        <begin position="27"/>
        <end position="38"/>
    </location>
</feature>
<organism evidence="2 3">
    <name type="scientific">Nicotiana attenuata</name>
    <name type="common">Coyote tobacco</name>
    <dbReference type="NCBI Taxonomy" id="49451"/>
    <lineage>
        <taxon>Eukaryota</taxon>
        <taxon>Viridiplantae</taxon>
        <taxon>Streptophyta</taxon>
        <taxon>Embryophyta</taxon>
        <taxon>Tracheophyta</taxon>
        <taxon>Spermatophyta</taxon>
        <taxon>Magnoliopsida</taxon>
        <taxon>eudicotyledons</taxon>
        <taxon>Gunneridae</taxon>
        <taxon>Pentapetalae</taxon>
        <taxon>asterids</taxon>
        <taxon>lamiids</taxon>
        <taxon>Solanales</taxon>
        <taxon>Solanaceae</taxon>
        <taxon>Nicotianoideae</taxon>
        <taxon>Nicotianeae</taxon>
        <taxon>Nicotiana</taxon>
    </lineage>
</organism>
<dbReference type="EMBL" id="MJEQ01001421">
    <property type="protein sequence ID" value="OIT30803.1"/>
    <property type="molecule type" value="Genomic_DNA"/>
</dbReference>
<feature type="compositionally biased region" description="Basic and acidic residues" evidence="1">
    <location>
        <begin position="118"/>
        <end position="138"/>
    </location>
</feature>
<feature type="compositionally biased region" description="Basic and acidic residues" evidence="1">
    <location>
        <begin position="39"/>
        <end position="56"/>
    </location>
</feature>
<dbReference type="AlphaFoldDB" id="A0A314KND3"/>
<evidence type="ECO:0000256" key="1">
    <source>
        <dbReference type="SAM" id="MobiDB-lite"/>
    </source>
</evidence>